<dbReference type="InterPro" id="IPR001296">
    <property type="entry name" value="Glyco_trans_1"/>
</dbReference>
<dbReference type="Pfam" id="PF00534">
    <property type="entry name" value="Glycos_transf_1"/>
    <property type="match status" value="1"/>
</dbReference>
<protein>
    <submittedName>
        <fullName evidence="4">Capsular polysaccharide biosynthesis protein</fullName>
    </submittedName>
</protein>
<feature type="domain" description="Glycosyl transferase family 1" evidence="2">
    <location>
        <begin position="517"/>
        <end position="680"/>
    </location>
</feature>
<evidence type="ECO:0000313" key="5">
    <source>
        <dbReference type="Proteomes" id="UP000663508"/>
    </source>
</evidence>
<dbReference type="Pfam" id="PF13439">
    <property type="entry name" value="Glyco_transf_4"/>
    <property type="match status" value="1"/>
</dbReference>
<dbReference type="EMBL" id="AP024145">
    <property type="protein sequence ID" value="BCM83632.1"/>
    <property type="molecule type" value="Genomic_DNA"/>
</dbReference>
<dbReference type="Proteomes" id="UP000663508">
    <property type="component" value="Chromosome"/>
</dbReference>
<dbReference type="Gene3D" id="3.40.50.2000">
    <property type="entry name" value="Glycogen Phosphorylase B"/>
    <property type="match status" value="2"/>
</dbReference>
<dbReference type="PANTHER" id="PTHR12526">
    <property type="entry name" value="GLYCOSYLTRANSFERASE"/>
    <property type="match status" value="1"/>
</dbReference>
<dbReference type="KEGG" id="mind:mvi_20930"/>
<organism evidence="4 5">
    <name type="scientific">Methylobacterium indicum</name>
    <dbReference type="NCBI Taxonomy" id="1775910"/>
    <lineage>
        <taxon>Bacteria</taxon>
        <taxon>Pseudomonadati</taxon>
        <taxon>Pseudomonadota</taxon>
        <taxon>Alphaproteobacteria</taxon>
        <taxon>Hyphomicrobiales</taxon>
        <taxon>Methylobacteriaceae</taxon>
        <taxon>Methylobacterium</taxon>
    </lineage>
</organism>
<accession>A0A8H8WSQ6</accession>
<dbReference type="RefSeq" id="WP_207182660.1">
    <property type="nucleotide sequence ID" value="NZ_AP024145.1"/>
</dbReference>
<feature type="domain" description="Glycosyltransferase subfamily 4-like N-terminal" evidence="3">
    <location>
        <begin position="353"/>
        <end position="500"/>
    </location>
</feature>
<gene>
    <name evidence="4" type="primary">wbpT</name>
    <name evidence="4" type="ORF">mvi_20930</name>
</gene>
<feature type="compositionally biased region" description="Low complexity" evidence="1">
    <location>
        <begin position="12"/>
        <end position="28"/>
    </location>
</feature>
<evidence type="ECO:0000313" key="4">
    <source>
        <dbReference type="EMBL" id="BCM83632.1"/>
    </source>
</evidence>
<proteinExistence type="predicted"/>
<name>A0A8H8WSQ6_9HYPH</name>
<dbReference type="AlphaFoldDB" id="A0A8H8WSQ6"/>
<sequence length="701" mass="74236">MLDARADLSRSAPPAGLPARPGAVPAPLRSDPVSAAVRLGLRAGRGGAPAEAALLARAAGVAALARGSGEAEMALKMMLRLVADHPGSERLQVLAARMVETEAQAAGPLALHGAAGAGAAAVWDGLHERFPDAVEPFRLSLRWTMRRTGREAALRALRDRFPAPPDEAAALLLYAWGQDELRAHAEADAAFVRLLALHPREDVCLHFAQSLLRRGEVWRACAVLQDGIARLGAGPRLARLAGEAEAERARLARLAPRARSGRAADAVLTELFGRIGPERRAPRRTRRAGRVMMVTGSLGAGGAERQFALTARELQGAFARGARIGGVAVAGPVEVVCRSLSARPGGDFFAPDLRAAGVPIHEFAVAPPEAGLAGVPALAGLDGALRFLPEPMVEGATRLSGLLRAARPDVVQIWQDGSVYAAGLAAVLAGVPRIVLNVRSLPPVDRPERFKPEYEVLYRALLAAPGVRLTANSHAAARRYADWLGVPARRIRVIYNGVDPLPEDGAPDDEALAARFRAATGESDFTLGTVMRLDENKRPLLWLEVAARLLRRAPRARFVIVGDGPLREACQARARQLGIAQRVLFVGRSHRVGFWLRQMEAFLLLSLVEGLPNVLVEAQGAGLPVITTDAGGAAETIRPATTGLLLPGGPDLDPEAVAGAIASLRADPARRAAMGTAARLWARETFSVEAMLARTVRTFTA</sequence>
<dbReference type="PANTHER" id="PTHR12526:SF636">
    <property type="entry name" value="BLL3647 PROTEIN"/>
    <property type="match status" value="1"/>
</dbReference>
<evidence type="ECO:0000259" key="3">
    <source>
        <dbReference type="Pfam" id="PF13439"/>
    </source>
</evidence>
<dbReference type="InterPro" id="IPR028098">
    <property type="entry name" value="Glyco_trans_4-like_N"/>
</dbReference>
<dbReference type="SUPFAM" id="SSF53756">
    <property type="entry name" value="UDP-Glycosyltransferase/glycogen phosphorylase"/>
    <property type="match status" value="1"/>
</dbReference>
<dbReference type="GO" id="GO:0016757">
    <property type="term" value="F:glycosyltransferase activity"/>
    <property type="evidence" value="ECO:0007669"/>
    <property type="project" value="InterPro"/>
</dbReference>
<feature type="region of interest" description="Disordered" evidence="1">
    <location>
        <begin position="1"/>
        <end position="28"/>
    </location>
</feature>
<reference evidence="4" key="1">
    <citation type="submission" date="2020-11" db="EMBL/GenBank/DDBJ databases">
        <title>Complete genome sequence of a novel pathogenic Methylobacterium strain isolated from rice in Vietnam.</title>
        <authorList>
            <person name="Lai K."/>
            <person name="Okazaki S."/>
            <person name="Higashi K."/>
            <person name="Mori H."/>
            <person name="Toyoda A."/>
            <person name="Kurokawa K."/>
        </authorList>
    </citation>
    <scope>NUCLEOTIDE SEQUENCE</scope>
    <source>
        <strain evidence="4">VL1</strain>
    </source>
</reference>
<evidence type="ECO:0000256" key="1">
    <source>
        <dbReference type="SAM" id="MobiDB-lite"/>
    </source>
</evidence>
<evidence type="ECO:0000259" key="2">
    <source>
        <dbReference type="Pfam" id="PF00534"/>
    </source>
</evidence>